<dbReference type="Proteomes" id="UP000582837">
    <property type="component" value="Unassembled WGS sequence"/>
</dbReference>
<dbReference type="PANTHER" id="PTHR34351:SF1">
    <property type="entry name" value="SLR1927 PROTEIN"/>
    <property type="match status" value="1"/>
</dbReference>
<proteinExistence type="predicted"/>
<feature type="domain" description="DUF58" evidence="3">
    <location>
        <begin position="216"/>
        <end position="316"/>
    </location>
</feature>
<gene>
    <name evidence="4" type="ORF">HNQ61_005648</name>
</gene>
<dbReference type="RefSeq" id="WP_183685865.1">
    <property type="nucleotide sequence ID" value="NZ_JACHIA010000034.1"/>
</dbReference>
<feature type="compositionally biased region" description="Low complexity" evidence="1">
    <location>
        <begin position="199"/>
        <end position="210"/>
    </location>
</feature>
<evidence type="ECO:0000313" key="5">
    <source>
        <dbReference type="Proteomes" id="UP000582837"/>
    </source>
</evidence>
<protein>
    <submittedName>
        <fullName evidence="4">Uncharacterized protein (DUF58 family)</fullName>
    </submittedName>
</protein>
<evidence type="ECO:0000256" key="2">
    <source>
        <dbReference type="SAM" id="Phobius"/>
    </source>
</evidence>
<comment type="caution">
    <text evidence="4">The sequence shown here is derived from an EMBL/GenBank/DDBJ whole genome shotgun (WGS) entry which is preliminary data.</text>
</comment>
<feature type="compositionally biased region" description="Basic and acidic residues" evidence="1">
    <location>
        <begin position="211"/>
        <end position="220"/>
    </location>
</feature>
<dbReference type="AlphaFoldDB" id="A0A841H790"/>
<dbReference type="Pfam" id="PF01882">
    <property type="entry name" value="DUF58"/>
    <property type="match status" value="1"/>
</dbReference>
<dbReference type="InterPro" id="IPR002881">
    <property type="entry name" value="DUF58"/>
</dbReference>
<dbReference type="EMBL" id="JACHIA010000034">
    <property type="protein sequence ID" value="MBB6073967.1"/>
    <property type="molecule type" value="Genomic_DNA"/>
</dbReference>
<reference evidence="4 5" key="1">
    <citation type="submission" date="2020-08" db="EMBL/GenBank/DDBJ databases">
        <title>Genomic Encyclopedia of Type Strains, Phase IV (KMG-IV): sequencing the most valuable type-strain genomes for metagenomic binning, comparative biology and taxonomic classification.</title>
        <authorList>
            <person name="Goeker M."/>
        </authorList>
    </citation>
    <scope>NUCLEOTIDE SEQUENCE [LARGE SCALE GENOMIC DNA]</scope>
    <source>
        <strain evidence="4 5">DSM 29007</strain>
    </source>
</reference>
<keyword evidence="2" id="KW-1133">Transmembrane helix</keyword>
<dbReference type="PANTHER" id="PTHR34351">
    <property type="entry name" value="SLR1927 PROTEIN-RELATED"/>
    <property type="match status" value="1"/>
</dbReference>
<keyword evidence="5" id="KW-1185">Reference proteome</keyword>
<evidence type="ECO:0000259" key="3">
    <source>
        <dbReference type="Pfam" id="PF01882"/>
    </source>
</evidence>
<name>A0A841H790_9BACT</name>
<evidence type="ECO:0000256" key="1">
    <source>
        <dbReference type="SAM" id="MobiDB-lite"/>
    </source>
</evidence>
<feature type="compositionally biased region" description="Basic and acidic residues" evidence="1">
    <location>
        <begin position="184"/>
        <end position="198"/>
    </location>
</feature>
<keyword evidence="2" id="KW-0812">Transmembrane</keyword>
<feature type="transmembrane region" description="Helical" evidence="2">
    <location>
        <begin position="53"/>
        <end position="72"/>
    </location>
</feature>
<feature type="transmembrane region" description="Helical" evidence="2">
    <location>
        <begin position="28"/>
        <end position="47"/>
    </location>
</feature>
<organism evidence="4 5">
    <name type="scientific">Longimicrobium terrae</name>
    <dbReference type="NCBI Taxonomy" id="1639882"/>
    <lineage>
        <taxon>Bacteria</taxon>
        <taxon>Pseudomonadati</taxon>
        <taxon>Gemmatimonadota</taxon>
        <taxon>Longimicrobiia</taxon>
        <taxon>Longimicrobiales</taxon>
        <taxon>Longimicrobiaceae</taxon>
        <taxon>Longimicrobium</taxon>
    </lineage>
</organism>
<keyword evidence="2" id="KW-0472">Membrane</keyword>
<feature type="region of interest" description="Disordered" evidence="1">
    <location>
        <begin position="184"/>
        <end position="220"/>
    </location>
</feature>
<evidence type="ECO:0000313" key="4">
    <source>
        <dbReference type="EMBL" id="MBB6073967.1"/>
    </source>
</evidence>
<accession>A0A841H790</accession>
<sequence length="356" mass="38773">MKTVPLTRTQRIRKRIRRWLRPPRRLRFSRGGWFFTGGSVLLGLAAMGTGNNLLFLLLGGMLGFITLSGVLSEQMVRRLEIRRRVPRATAGEPARITYEIRNGNRRLSAYSIEAGEDGMAGRGWTPVIAPQSTGAARAENVWPARGVVPLETIVVSTSFPFGLFVKERDMDLAGEVVVWPRTDRPVREPRPSGERVRSSGESMSGAAGARGEYRGLRPYRSGDDPRDVHWRTTARVGHPVVREYERDRSRALWLCLDLLSVDDELGEAAVEIAAALAARASRRGESFGLATQDARVRPAGGAAQLERVLDALARAELRADAPRLDPPVPPAECVLVTAGAPGPGWGDVFAAAGGGR</sequence>